<comment type="caution">
    <text evidence="1">The sequence shown here is derived from an EMBL/GenBank/DDBJ whole genome shotgun (WGS) entry which is preliminary data.</text>
</comment>
<organism evidence="1 2">
    <name type="scientific">Neotoma lepida</name>
    <name type="common">Desert woodrat</name>
    <dbReference type="NCBI Taxonomy" id="56216"/>
    <lineage>
        <taxon>Eukaryota</taxon>
        <taxon>Metazoa</taxon>
        <taxon>Chordata</taxon>
        <taxon>Craniata</taxon>
        <taxon>Vertebrata</taxon>
        <taxon>Euteleostomi</taxon>
        <taxon>Mammalia</taxon>
        <taxon>Eutheria</taxon>
        <taxon>Euarchontoglires</taxon>
        <taxon>Glires</taxon>
        <taxon>Rodentia</taxon>
        <taxon>Myomorpha</taxon>
        <taxon>Muroidea</taxon>
        <taxon>Cricetidae</taxon>
        <taxon>Neotominae</taxon>
        <taxon>Neotoma</taxon>
    </lineage>
</organism>
<dbReference type="OrthoDB" id="9836947at2759"/>
<evidence type="ECO:0000313" key="2">
    <source>
        <dbReference type="Proteomes" id="UP000092124"/>
    </source>
</evidence>
<dbReference type="PANTHER" id="PTHR40708:SF1">
    <property type="entry name" value="RIKEN CDNA 1700113H08 GENE"/>
    <property type="match status" value="1"/>
</dbReference>
<dbReference type="InterPro" id="IPR029288">
    <property type="entry name" value="DUF4607"/>
</dbReference>
<proteinExistence type="predicted"/>
<sequence length="84" mass="8986">MLRPFTAIGLCRSTSQNSFSPQISSKEPLPLLVGSSTRLFSKKLMKVCASAAPRPPQRGLTTCSQPLSRPVQPCISTPLVASTK</sequence>
<dbReference type="PANTHER" id="PTHR40708">
    <property type="entry name" value="RIKEN CDNA 1700113H08 GENE"/>
    <property type="match status" value="1"/>
</dbReference>
<feature type="non-terminal residue" evidence="1">
    <location>
        <position position="84"/>
    </location>
</feature>
<protein>
    <submittedName>
        <fullName evidence="1">Uncharacterized protein</fullName>
    </submittedName>
</protein>
<accession>A0A1A6HGV7</accession>
<dbReference type="Proteomes" id="UP000092124">
    <property type="component" value="Unassembled WGS sequence"/>
</dbReference>
<dbReference type="Pfam" id="PF15380">
    <property type="entry name" value="DUF4607"/>
    <property type="match status" value="1"/>
</dbReference>
<reference evidence="1 2" key="1">
    <citation type="submission" date="2016-06" db="EMBL/GenBank/DDBJ databases">
        <title>The Draft Genome Sequence and Annotation of the Desert Woodrat Neotoma lepida.</title>
        <authorList>
            <person name="Campbell M."/>
            <person name="Oakeson K.F."/>
            <person name="Yandell M."/>
            <person name="Halpert J.R."/>
            <person name="Dearing D."/>
        </authorList>
    </citation>
    <scope>NUCLEOTIDE SEQUENCE [LARGE SCALE GENOMIC DNA]</scope>
    <source>
        <strain evidence="1">417</strain>
        <tissue evidence="1">Liver</tissue>
    </source>
</reference>
<dbReference type="AlphaFoldDB" id="A0A1A6HGV7"/>
<evidence type="ECO:0000313" key="1">
    <source>
        <dbReference type="EMBL" id="OBS77798.1"/>
    </source>
</evidence>
<dbReference type="EMBL" id="LZPO01027901">
    <property type="protein sequence ID" value="OBS77798.1"/>
    <property type="molecule type" value="Genomic_DNA"/>
</dbReference>
<dbReference type="STRING" id="56216.A0A1A6HGV7"/>
<gene>
    <name evidence="1" type="ORF">A6R68_19813</name>
</gene>
<keyword evidence="2" id="KW-1185">Reference proteome</keyword>
<name>A0A1A6HGV7_NEOLE</name>